<feature type="compositionally biased region" description="Polar residues" evidence="1">
    <location>
        <begin position="88"/>
        <end position="99"/>
    </location>
</feature>
<evidence type="ECO:0000313" key="2">
    <source>
        <dbReference type="EMBL" id="KAK0508373.1"/>
    </source>
</evidence>
<sequence>MPITWDAEANHKMLLYLVKRIENKDIDIDNLATLFEGATPKAIRERVGKLRRESKAIEDGAGAENPILPSPTSDNNNAITDKDNNNDLAGTSIDNNTSPAKARGRPKKNAKNGKDDVVNGGPVANGKGGKTGGGPKRKRGGKVVEEEGYGGDADVEEDAEGRVKKVKTEGGEGDGKDEGEEKGEGAFMVEEEEVEGEGEGMVEA</sequence>
<name>A0AA39QV99_9LECA</name>
<protein>
    <submittedName>
        <fullName evidence="2">Uncharacterized protein</fullName>
    </submittedName>
</protein>
<feature type="compositionally biased region" description="Basic and acidic residues" evidence="1">
    <location>
        <begin position="160"/>
        <end position="176"/>
    </location>
</feature>
<comment type="caution">
    <text evidence="2">The sequence shown here is derived from an EMBL/GenBank/DDBJ whole genome shotgun (WGS) entry which is preliminary data.</text>
</comment>
<dbReference type="EMBL" id="JAFEKC020000021">
    <property type="protein sequence ID" value="KAK0508373.1"/>
    <property type="molecule type" value="Genomic_DNA"/>
</dbReference>
<evidence type="ECO:0000256" key="1">
    <source>
        <dbReference type="SAM" id="MobiDB-lite"/>
    </source>
</evidence>
<feature type="region of interest" description="Disordered" evidence="1">
    <location>
        <begin position="54"/>
        <end position="204"/>
    </location>
</feature>
<accession>A0AA39QV99</accession>
<keyword evidence="3" id="KW-1185">Reference proteome</keyword>
<dbReference type="AlphaFoldDB" id="A0AA39QV99"/>
<feature type="compositionally biased region" description="Acidic residues" evidence="1">
    <location>
        <begin position="189"/>
        <end position="204"/>
    </location>
</feature>
<gene>
    <name evidence="2" type="ORF">JMJ35_009457</name>
</gene>
<dbReference type="Proteomes" id="UP001166286">
    <property type="component" value="Unassembled WGS sequence"/>
</dbReference>
<proteinExistence type="predicted"/>
<feature type="compositionally biased region" description="Acidic residues" evidence="1">
    <location>
        <begin position="146"/>
        <end position="159"/>
    </location>
</feature>
<organism evidence="2 3">
    <name type="scientific">Cladonia borealis</name>
    <dbReference type="NCBI Taxonomy" id="184061"/>
    <lineage>
        <taxon>Eukaryota</taxon>
        <taxon>Fungi</taxon>
        <taxon>Dikarya</taxon>
        <taxon>Ascomycota</taxon>
        <taxon>Pezizomycotina</taxon>
        <taxon>Lecanoromycetes</taxon>
        <taxon>OSLEUM clade</taxon>
        <taxon>Lecanoromycetidae</taxon>
        <taxon>Lecanorales</taxon>
        <taxon>Lecanorineae</taxon>
        <taxon>Cladoniaceae</taxon>
        <taxon>Cladonia</taxon>
    </lineage>
</organism>
<feature type="compositionally biased region" description="Basic residues" evidence="1">
    <location>
        <begin position="102"/>
        <end position="111"/>
    </location>
</feature>
<reference evidence="2" key="1">
    <citation type="submission" date="2023-03" db="EMBL/GenBank/DDBJ databases">
        <title>Complete genome of Cladonia borealis.</title>
        <authorList>
            <person name="Park H."/>
        </authorList>
    </citation>
    <scope>NUCLEOTIDE SEQUENCE</scope>
    <source>
        <strain evidence="2">ANT050790</strain>
    </source>
</reference>
<evidence type="ECO:0000313" key="3">
    <source>
        <dbReference type="Proteomes" id="UP001166286"/>
    </source>
</evidence>